<reference evidence="3" key="1">
    <citation type="journal article" date="2023" name="Mol. Phylogenet. Evol.">
        <title>Genome-scale phylogeny and comparative genomics of the fungal order Sordariales.</title>
        <authorList>
            <person name="Hensen N."/>
            <person name="Bonometti L."/>
            <person name="Westerberg I."/>
            <person name="Brannstrom I.O."/>
            <person name="Guillou S."/>
            <person name="Cros-Aarteil S."/>
            <person name="Calhoun S."/>
            <person name="Haridas S."/>
            <person name="Kuo A."/>
            <person name="Mondo S."/>
            <person name="Pangilinan J."/>
            <person name="Riley R."/>
            <person name="LaButti K."/>
            <person name="Andreopoulos B."/>
            <person name="Lipzen A."/>
            <person name="Chen C."/>
            <person name="Yan M."/>
            <person name="Daum C."/>
            <person name="Ng V."/>
            <person name="Clum A."/>
            <person name="Steindorff A."/>
            <person name="Ohm R.A."/>
            <person name="Martin F."/>
            <person name="Silar P."/>
            <person name="Natvig D.O."/>
            <person name="Lalanne C."/>
            <person name="Gautier V."/>
            <person name="Ament-Velasquez S.L."/>
            <person name="Kruys A."/>
            <person name="Hutchinson M.I."/>
            <person name="Powell A.J."/>
            <person name="Barry K."/>
            <person name="Miller A.N."/>
            <person name="Grigoriev I.V."/>
            <person name="Debuchy R."/>
            <person name="Gladieux P."/>
            <person name="Hiltunen Thoren M."/>
            <person name="Johannesson H."/>
        </authorList>
    </citation>
    <scope>NUCLEOTIDE SEQUENCE</scope>
    <source>
        <strain evidence="3">CBS 118394</strain>
    </source>
</reference>
<dbReference type="PANTHER" id="PTHR38111:SF6">
    <property type="entry name" value="FINGER DOMAIN PROTEIN, PUTATIVE (AFU_ORTHOLOGUE AFUA_8G01940)-RELATED"/>
    <property type="match status" value="1"/>
</dbReference>
<organism evidence="3 4">
    <name type="scientific">Apodospora peruviana</name>
    <dbReference type="NCBI Taxonomy" id="516989"/>
    <lineage>
        <taxon>Eukaryota</taxon>
        <taxon>Fungi</taxon>
        <taxon>Dikarya</taxon>
        <taxon>Ascomycota</taxon>
        <taxon>Pezizomycotina</taxon>
        <taxon>Sordariomycetes</taxon>
        <taxon>Sordariomycetidae</taxon>
        <taxon>Sordariales</taxon>
        <taxon>Lasiosphaeriaceae</taxon>
        <taxon>Apodospora</taxon>
    </lineage>
</organism>
<evidence type="ECO:0000313" key="3">
    <source>
        <dbReference type="EMBL" id="KAK3319120.1"/>
    </source>
</evidence>
<dbReference type="EMBL" id="JAUEDM010000004">
    <property type="protein sequence ID" value="KAK3319120.1"/>
    <property type="molecule type" value="Genomic_DNA"/>
</dbReference>
<feature type="compositionally biased region" description="Basic and acidic residues" evidence="2">
    <location>
        <begin position="36"/>
        <end position="46"/>
    </location>
</feature>
<protein>
    <submittedName>
        <fullName evidence="3">Uncharacterized protein</fullName>
    </submittedName>
</protein>
<accession>A0AAE0I615</accession>
<dbReference type="PANTHER" id="PTHR38111">
    <property type="entry name" value="ZN(2)-C6 FUNGAL-TYPE DOMAIN-CONTAINING PROTEIN-RELATED"/>
    <property type="match status" value="1"/>
</dbReference>
<dbReference type="InterPro" id="IPR021858">
    <property type="entry name" value="Fun_TF"/>
</dbReference>
<evidence type="ECO:0000256" key="2">
    <source>
        <dbReference type="SAM" id="MobiDB-lite"/>
    </source>
</evidence>
<dbReference type="Proteomes" id="UP001283341">
    <property type="component" value="Unassembled WGS sequence"/>
</dbReference>
<feature type="region of interest" description="Disordered" evidence="2">
    <location>
        <begin position="36"/>
        <end position="72"/>
    </location>
</feature>
<evidence type="ECO:0000256" key="1">
    <source>
        <dbReference type="ARBA" id="ARBA00023242"/>
    </source>
</evidence>
<proteinExistence type="predicted"/>
<keyword evidence="1" id="KW-0539">Nucleus</keyword>
<evidence type="ECO:0000313" key="4">
    <source>
        <dbReference type="Proteomes" id="UP001283341"/>
    </source>
</evidence>
<reference evidence="3" key="2">
    <citation type="submission" date="2023-06" db="EMBL/GenBank/DDBJ databases">
        <authorList>
            <consortium name="Lawrence Berkeley National Laboratory"/>
            <person name="Haridas S."/>
            <person name="Hensen N."/>
            <person name="Bonometti L."/>
            <person name="Westerberg I."/>
            <person name="Brannstrom I.O."/>
            <person name="Guillou S."/>
            <person name="Cros-Aarteil S."/>
            <person name="Calhoun S."/>
            <person name="Kuo A."/>
            <person name="Mondo S."/>
            <person name="Pangilinan J."/>
            <person name="Riley R."/>
            <person name="Labutti K."/>
            <person name="Andreopoulos B."/>
            <person name="Lipzen A."/>
            <person name="Chen C."/>
            <person name="Yanf M."/>
            <person name="Daum C."/>
            <person name="Ng V."/>
            <person name="Clum A."/>
            <person name="Steindorff A."/>
            <person name="Ohm R."/>
            <person name="Martin F."/>
            <person name="Silar P."/>
            <person name="Natvig D."/>
            <person name="Lalanne C."/>
            <person name="Gautier V."/>
            <person name="Ament-Velasquez S.L."/>
            <person name="Kruys A."/>
            <person name="Hutchinson M.I."/>
            <person name="Powell A.J."/>
            <person name="Barry K."/>
            <person name="Miller A.N."/>
            <person name="Grigoriev I.V."/>
            <person name="Debuchy R."/>
            <person name="Gladieux P."/>
            <person name="Thoren M.H."/>
            <person name="Johannesson H."/>
        </authorList>
    </citation>
    <scope>NUCLEOTIDE SEQUENCE</scope>
    <source>
        <strain evidence="3">CBS 118394</strain>
    </source>
</reference>
<sequence length="531" mass="58077">MADPQFAFIAYEGPKLPRDPNTRSLIRRRAMKDVAAVRRQRGDYGRHNRRQFPVFDGTSPTKLDISNDTTPTSSTSSGCGKIYYPFPRVNNPAVTASDLSLMLSSLAPLTGLRLGLASLGGCGRSPLSAPSFSIDDLTVPRGLGSCKLLSFIPSRYGYQVSPALTHATDCVIAMIRSIMRKQAGCGGTNSRSGDLPSVLVHYSKALRALQAALDDEAQRFTPETLCATQLLGVFELLSVNDGKPYSWMRHVGGATRLMEVRGVGAFQSEFEMALLTAHVGPAVTEAFLSNKPCFLAQDPWKQVLHAAIRRDESLVDQVDLVLALWGHLVGGPEVFKLTTDLVCHSGSFSPSQQAIDDLIDRLLSDQARLKAWVGMAQIRVGLPPVETALSPEDWPDAAVFPLVGEPYLGDDMTQLALRGTYTTCRLLKARLLVALAPRRFRMLEEECQELAARIMSMSLEKDGEHDDDLGGGSLVGSLFMSQGSWVAQGIVETKKIWAMEGDDWQGNNGGIIEREKFEAWCNAMGRKFPER</sequence>
<gene>
    <name evidence="3" type="ORF">B0H66DRAFT_477041</name>
</gene>
<name>A0AAE0I615_9PEZI</name>
<feature type="compositionally biased region" description="Polar residues" evidence="2">
    <location>
        <begin position="58"/>
        <end position="68"/>
    </location>
</feature>
<keyword evidence="4" id="KW-1185">Reference proteome</keyword>
<dbReference type="Pfam" id="PF11951">
    <property type="entry name" value="Fungal_trans_2"/>
    <property type="match status" value="1"/>
</dbReference>
<comment type="caution">
    <text evidence="3">The sequence shown here is derived from an EMBL/GenBank/DDBJ whole genome shotgun (WGS) entry which is preliminary data.</text>
</comment>
<dbReference type="AlphaFoldDB" id="A0AAE0I615"/>
<dbReference type="InterPro" id="IPR053178">
    <property type="entry name" value="Osmoadaptation_assoc"/>
</dbReference>